<proteinExistence type="predicted"/>
<dbReference type="Proteomes" id="UP001286313">
    <property type="component" value="Unassembled WGS sequence"/>
</dbReference>
<accession>A0AAE1EX51</accession>
<dbReference type="AlphaFoldDB" id="A0AAE1EX51"/>
<organism evidence="1 2">
    <name type="scientific">Petrolisthes cinctipes</name>
    <name type="common">Flat porcelain crab</name>
    <dbReference type="NCBI Taxonomy" id="88211"/>
    <lineage>
        <taxon>Eukaryota</taxon>
        <taxon>Metazoa</taxon>
        <taxon>Ecdysozoa</taxon>
        <taxon>Arthropoda</taxon>
        <taxon>Crustacea</taxon>
        <taxon>Multicrustacea</taxon>
        <taxon>Malacostraca</taxon>
        <taxon>Eumalacostraca</taxon>
        <taxon>Eucarida</taxon>
        <taxon>Decapoda</taxon>
        <taxon>Pleocyemata</taxon>
        <taxon>Anomura</taxon>
        <taxon>Galatheoidea</taxon>
        <taxon>Porcellanidae</taxon>
        <taxon>Petrolisthes</taxon>
    </lineage>
</organism>
<keyword evidence="2" id="KW-1185">Reference proteome</keyword>
<reference evidence="1" key="1">
    <citation type="submission" date="2023-10" db="EMBL/GenBank/DDBJ databases">
        <title>Genome assemblies of two species of porcelain crab, Petrolisthes cinctipes and Petrolisthes manimaculis (Anomura: Porcellanidae).</title>
        <authorList>
            <person name="Angst P."/>
        </authorList>
    </citation>
    <scope>NUCLEOTIDE SEQUENCE</scope>
    <source>
        <strain evidence="1">PB745_01</strain>
        <tissue evidence="1">Gill</tissue>
    </source>
</reference>
<evidence type="ECO:0008006" key="3">
    <source>
        <dbReference type="Google" id="ProtNLM"/>
    </source>
</evidence>
<dbReference type="PANTHER" id="PTHR22930">
    <property type="match status" value="1"/>
</dbReference>
<comment type="caution">
    <text evidence="1">The sequence shown here is derived from an EMBL/GenBank/DDBJ whole genome shotgun (WGS) entry which is preliminary data.</text>
</comment>
<gene>
    <name evidence="1" type="ORF">Pcinc_031189</name>
</gene>
<name>A0AAE1EX51_PETCI</name>
<dbReference type="EMBL" id="JAWQEG010004106">
    <property type="protein sequence ID" value="KAK3862984.1"/>
    <property type="molecule type" value="Genomic_DNA"/>
</dbReference>
<protein>
    <recommendedName>
        <fullName evidence="3">DDE Tnp4 domain-containing protein</fullName>
    </recommendedName>
</protein>
<evidence type="ECO:0000313" key="2">
    <source>
        <dbReference type="Proteomes" id="UP001286313"/>
    </source>
</evidence>
<dbReference type="PANTHER" id="PTHR22930:SF269">
    <property type="entry name" value="NUCLEASE HARBI1-LIKE PROTEIN"/>
    <property type="match status" value="1"/>
</dbReference>
<dbReference type="InterPro" id="IPR045249">
    <property type="entry name" value="HARBI1-like"/>
</dbReference>
<evidence type="ECO:0000313" key="1">
    <source>
        <dbReference type="EMBL" id="KAK3862984.1"/>
    </source>
</evidence>
<sequence>MEAEKRVDGDVFHGAYRMTPATFDYLLELVAPYITKQVTTFRDPVGVAERLGITLRYLASGMSQKDVSRYFCVGQSTVCNIIQEVCQAIWDALGPEFLPRPTPDHWKRVAEEFNIRWNFPNCLGAIDGKHIQIQKTFSTVLMAVADASYKFLYVDVGAYGREHDASIFAQSAFGTALLDGTLQLPQANNGDLPYVFIETVDKLVKAMCVLHNFMREKEGLNSNVDVEPENVLGNVAGRLGANMYSPVAERVRVSFTDYFSSPQGSLPFQSLPHTPHYVSLQPTLLVPAAATASWVTKGLTSDYPIPPPLDQHFPRIQPHTPETLRPA</sequence>